<dbReference type="PROSITE" id="PS51077">
    <property type="entry name" value="HTH_ICLR"/>
    <property type="match status" value="1"/>
</dbReference>
<evidence type="ECO:0000256" key="3">
    <source>
        <dbReference type="ARBA" id="ARBA00023125"/>
    </source>
</evidence>
<dbReference type="AlphaFoldDB" id="A0A941ERM1"/>
<comment type="function">
    <text evidence="5">May be an activator protein for the gylABX operon.</text>
</comment>
<evidence type="ECO:0000256" key="4">
    <source>
        <dbReference type="ARBA" id="ARBA00023163"/>
    </source>
</evidence>
<dbReference type="Proteomes" id="UP000675781">
    <property type="component" value="Unassembled WGS sequence"/>
</dbReference>
<dbReference type="InterPro" id="IPR050707">
    <property type="entry name" value="HTH_MetabolicPath_Reg"/>
</dbReference>
<dbReference type="InterPro" id="IPR036388">
    <property type="entry name" value="WH-like_DNA-bd_sf"/>
</dbReference>
<keyword evidence="3" id="KW-0238">DNA-binding</keyword>
<evidence type="ECO:0000256" key="6">
    <source>
        <dbReference type="ARBA" id="ARBA00070406"/>
    </source>
</evidence>
<dbReference type="GO" id="GO:0006071">
    <property type="term" value="P:glycerol metabolic process"/>
    <property type="evidence" value="ECO:0007669"/>
    <property type="project" value="UniProtKB-KW"/>
</dbReference>
<dbReference type="InterPro" id="IPR005471">
    <property type="entry name" value="Tscrpt_reg_IclR_N"/>
</dbReference>
<keyword evidence="1" id="KW-0319">Glycerol metabolism</keyword>
<protein>
    <recommendedName>
        <fullName evidence="6">Glycerol operon regulatory protein</fullName>
    </recommendedName>
</protein>
<dbReference type="InterPro" id="IPR029016">
    <property type="entry name" value="GAF-like_dom_sf"/>
</dbReference>
<dbReference type="PANTHER" id="PTHR30136:SF35">
    <property type="entry name" value="HTH-TYPE TRANSCRIPTIONAL REGULATOR RV1719"/>
    <property type="match status" value="1"/>
</dbReference>
<accession>A0A941ERM1</accession>
<dbReference type="PANTHER" id="PTHR30136">
    <property type="entry name" value="HELIX-TURN-HELIX TRANSCRIPTIONAL REGULATOR, ICLR FAMILY"/>
    <property type="match status" value="1"/>
</dbReference>
<dbReference type="Gene3D" id="1.10.10.10">
    <property type="entry name" value="Winged helix-like DNA-binding domain superfamily/Winged helix DNA-binding domain"/>
    <property type="match status" value="1"/>
</dbReference>
<comment type="caution">
    <text evidence="9">The sequence shown here is derived from an EMBL/GenBank/DDBJ whole genome shotgun (WGS) entry which is preliminary data.</text>
</comment>
<dbReference type="Gene3D" id="3.30.450.40">
    <property type="match status" value="1"/>
</dbReference>
<dbReference type="GO" id="GO:0003677">
    <property type="term" value="F:DNA binding"/>
    <property type="evidence" value="ECO:0007669"/>
    <property type="project" value="UniProtKB-KW"/>
</dbReference>
<dbReference type="PROSITE" id="PS51078">
    <property type="entry name" value="ICLR_ED"/>
    <property type="match status" value="1"/>
</dbReference>
<dbReference type="RefSeq" id="WP_212531219.1">
    <property type="nucleotide sequence ID" value="NZ_JAGSOG010000158.1"/>
</dbReference>
<evidence type="ECO:0000313" key="10">
    <source>
        <dbReference type="Proteomes" id="UP000675781"/>
    </source>
</evidence>
<sequence length="254" mass="26591">MPASATSAVDKALDLIEAVTAAARPPRLTELAEQVGLHRATAYRVLAGLVERGWVTKVGETYLPGPAVLRLARTAASGSASLAGLARPVLEDLARETGLMVNLQVLEADRSRVVDVVRPARLEMISDLRDELLPAHRFAGPLALVAALGPDEREPYLRPARAETGPGAQSAASLGAELERAAVEGFAVRRGATQRLVASVGCAVRTEPGGPGVCALTLVGPIAEFDDAHLPELERVLRAAAERLGAELARATAR</sequence>
<reference evidence="9" key="1">
    <citation type="submission" date="2021-04" db="EMBL/GenBank/DDBJ databases">
        <title>Genome based classification of Actinospica acidithermotolerans sp. nov., an actinobacterium isolated from an Indonesian hot spring.</title>
        <authorList>
            <person name="Kusuma A.B."/>
            <person name="Putra K.E."/>
            <person name="Nafisah S."/>
            <person name="Loh J."/>
            <person name="Nouioui I."/>
            <person name="Goodfellow M."/>
        </authorList>
    </citation>
    <scope>NUCLEOTIDE SEQUENCE</scope>
    <source>
        <strain evidence="9">CSCA 57</strain>
    </source>
</reference>
<name>A0A941ERM1_9ACTN</name>
<dbReference type="InterPro" id="IPR014757">
    <property type="entry name" value="Tscrpt_reg_IclR_C"/>
</dbReference>
<gene>
    <name evidence="9" type="ORF">KDL01_25930</name>
</gene>
<organism evidence="9 10">
    <name type="scientific">Actinospica durhamensis</name>
    <dbReference type="NCBI Taxonomy" id="1508375"/>
    <lineage>
        <taxon>Bacteria</taxon>
        <taxon>Bacillati</taxon>
        <taxon>Actinomycetota</taxon>
        <taxon>Actinomycetes</taxon>
        <taxon>Catenulisporales</taxon>
        <taxon>Actinospicaceae</taxon>
        <taxon>Actinospica</taxon>
    </lineage>
</organism>
<proteinExistence type="predicted"/>
<keyword evidence="2" id="KW-0805">Transcription regulation</keyword>
<keyword evidence="4" id="KW-0804">Transcription</keyword>
<evidence type="ECO:0000313" key="9">
    <source>
        <dbReference type="EMBL" id="MBR7836747.1"/>
    </source>
</evidence>
<evidence type="ECO:0000259" key="7">
    <source>
        <dbReference type="PROSITE" id="PS51077"/>
    </source>
</evidence>
<dbReference type="FunFam" id="1.10.10.10:FF:000056">
    <property type="entry name" value="IclR family transcriptional regulator"/>
    <property type="match status" value="1"/>
</dbReference>
<dbReference type="Pfam" id="PF09339">
    <property type="entry name" value="HTH_IclR"/>
    <property type="match status" value="1"/>
</dbReference>
<evidence type="ECO:0000256" key="1">
    <source>
        <dbReference type="ARBA" id="ARBA00022798"/>
    </source>
</evidence>
<dbReference type="GO" id="GO:0045892">
    <property type="term" value="P:negative regulation of DNA-templated transcription"/>
    <property type="evidence" value="ECO:0007669"/>
    <property type="project" value="TreeGrafter"/>
</dbReference>
<feature type="domain" description="IclR-ED" evidence="8">
    <location>
        <begin position="67"/>
        <end position="250"/>
    </location>
</feature>
<dbReference type="EMBL" id="JAGSOG010000158">
    <property type="protein sequence ID" value="MBR7836747.1"/>
    <property type="molecule type" value="Genomic_DNA"/>
</dbReference>
<dbReference type="SUPFAM" id="SSF46785">
    <property type="entry name" value="Winged helix' DNA-binding domain"/>
    <property type="match status" value="1"/>
</dbReference>
<evidence type="ECO:0000256" key="2">
    <source>
        <dbReference type="ARBA" id="ARBA00023015"/>
    </source>
</evidence>
<dbReference type="SMART" id="SM00346">
    <property type="entry name" value="HTH_ICLR"/>
    <property type="match status" value="1"/>
</dbReference>
<dbReference type="Pfam" id="PF01614">
    <property type="entry name" value="IclR_C"/>
    <property type="match status" value="1"/>
</dbReference>
<dbReference type="GO" id="GO:0003700">
    <property type="term" value="F:DNA-binding transcription factor activity"/>
    <property type="evidence" value="ECO:0007669"/>
    <property type="project" value="TreeGrafter"/>
</dbReference>
<dbReference type="InterPro" id="IPR036390">
    <property type="entry name" value="WH_DNA-bd_sf"/>
</dbReference>
<feature type="domain" description="HTH iclR-type" evidence="7">
    <location>
        <begin position="6"/>
        <end position="66"/>
    </location>
</feature>
<dbReference type="SUPFAM" id="SSF55781">
    <property type="entry name" value="GAF domain-like"/>
    <property type="match status" value="1"/>
</dbReference>
<keyword evidence="10" id="KW-1185">Reference proteome</keyword>
<evidence type="ECO:0000259" key="8">
    <source>
        <dbReference type="PROSITE" id="PS51078"/>
    </source>
</evidence>
<evidence type="ECO:0000256" key="5">
    <source>
        <dbReference type="ARBA" id="ARBA00058938"/>
    </source>
</evidence>